<evidence type="ECO:0000313" key="3">
    <source>
        <dbReference type="Proteomes" id="UP001281614"/>
    </source>
</evidence>
<protein>
    <submittedName>
        <fullName evidence="2">Uncharacterized protein</fullName>
    </submittedName>
</protein>
<dbReference type="EMBL" id="VYYT01000157">
    <property type="protein sequence ID" value="KAK2761994.1"/>
    <property type="molecule type" value="Genomic_DNA"/>
</dbReference>
<dbReference type="Proteomes" id="UP001281614">
    <property type="component" value="Unassembled WGS sequence"/>
</dbReference>
<feature type="region of interest" description="Disordered" evidence="1">
    <location>
        <begin position="188"/>
        <end position="221"/>
    </location>
</feature>
<dbReference type="AlphaFoldDB" id="A0AAD9YGB2"/>
<keyword evidence="3" id="KW-1185">Reference proteome</keyword>
<comment type="caution">
    <text evidence="2">The sequence shown here is derived from an EMBL/GenBank/DDBJ whole genome shotgun (WGS) entry which is preliminary data.</text>
</comment>
<organism evidence="2 3">
    <name type="scientific">Colletotrichum kahawae</name>
    <name type="common">Coffee berry disease fungus</name>
    <dbReference type="NCBI Taxonomy" id="34407"/>
    <lineage>
        <taxon>Eukaryota</taxon>
        <taxon>Fungi</taxon>
        <taxon>Dikarya</taxon>
        <taxon>Ascomycota</taxon>
        <taxon>Pezizomycotina</taxon>
        <taxon>Sordariomycetes</taxon>
        <taxon>Hypocreomycetidae</taxon>
        <taxon>Glomerellales</taxon>
        <taxon>Glomerellaceae</taxon>
        <taxon>Colletotrichum</taxon>
        <taxon>Colletotrichum gloeosporioides species complex</taxon>
    </lineage>
</organism>
<evidence type="ECO:0000313" key="2">
    <source>
        <dbReference type="EMBL" id="KAK2761994.1"/>
    </source>
</evidence>
<feature type="compositionally biased region" description="Low complexity" evidence="1">
    <location>
        <begin position="203"/>
        <end position="216"/>
    </location>
</feature>
<sequence length="265" mass="29499">MSDNSLNLIDLGRNSCVDAEQEDDFVLFDRPDTAVDWDFVDDQSNDGEEVYQDCGSESHFGGCQSGGEIDAEPEMEKCNEYWSTCEHCGVASWRTGTHWCKTGEMKTDLDDFTIHSGLWHATKCDNTPMPATDANVHEYLELPRASEVARSTDTRSSILSFVENGELDNTRVFGANSDFTPTEQVAVRDKSPSPSRIPRMIKTTSPSSTADPSPETGGESKTFSFSGFARHRALRQALPLPSGGRATYRRCEACFRKPSLKYHVW</sequence>
<evidence type="ECO:0000256" key="1">
    <source>
        <dbReference type="SAM" id="MobiDB-lite"/>
    </source>
</evidence>
<proteinExistence type="predicted"/>
<reference evidence="2" key="1">
    <citation type="submission" date="2023-02" db="EMBL/GenBank/DDBJ databases">
        <title>Colletotrichum kahawae CIFC_Que2 genome sequencing and assembly.</title>
        <authorList>
            <person name="Baroncelli R."/>
        </authorList>
    </citation>
    <scope>NUCLEOTIDE SEQUENCE</scope>
    <source>
        <strain evidence="2">CIFC_Que2</strain>
    </source>
</reference>
<gene>
    <name evidence="2" type="ORF">CKAH01_05224</name>
</gene>
<accession>A0AAD9YGB2</accession>
<name>A0AAD9YGB2_COLKA</name>